<dbReference type="EC" id="4.2.1.113" evidence="5 6"/>
<dbReference type="InterPro" id="IPR010197">
    <property type="entry name" value="OSBS/NAAAR"/>
</dbReference>
<keyword evidence="2" id="KW-0479">Metal-binding</keyword>
<dbReference type="CDD" id="cd03317">
    <property type="entry name" value="NAAAR"/>
    <property type="match status" value="1"/>
</dbReference>
<organism evidence="8 9">
    <name type="scientific">Microbacterium salsuginis</name>
    <dbReference type="NCBI Taxonomy" id="2722803"/>
    <lineage>
        <taxon>Bacteria</taxon>
        <taxon>Bacillati</taxon>
        <taxon>Actinomycetota</taxon>
        <taxon>Actinomycetes</taxon>
        <taxon>Micrococcales</taxon>
        <taxon>Microbacteriaceae</taxon>
        <taxon>Microbacterium</taxon>
    </lineage>
</organism>
<dbReference type="InterPro" id="IPR013342">
    <property type="entry name" value="Mandelate_racemase_C"/>
</dbReference>
<evidence type="ECO:0000256" key="4">
    <source>
        <dbReference type="ARBA" id="ARBA00023239"/>
    </source>
</evidence>
<accession>A0ABX1KC01</accession>
<dbReference type="GO" id="GO:0043748">
    <property type="term" value="F:O-succinylbenzoate synthase activity"/>
    <property type="evidence" value="ECO:0007669"/>
    <property type="project" value="UniProtKB-EC"/>
</dbReference>
<dbReference type="EMBL" id="JABACI010000001">
    <property type="protein sequence ID" value="NLP83498.1"/>
    <property type="molecule type" value="Genomic_DNA"/>
</dbReference>
<keyword evidence="3" id="KW-0460">Magnesium</keyword>
<dbReference type="Gene3D" id="3.20.20.120">
    <property type="entry name" value="Enolase-like C-terminal domain"/>
    <property type="match status" value="1"/>
</dbReference>
<dbReference type="SUPFAM" id="SSF54826">
    <property type="entry name" value="Enolase N-terminal domain-like"/>
    <property type="match status" value="1"/>
</dbReference>
<reference evidence="8 9" key="1">
    <citation type="submission" date="2020-04" db="EMBL/GenBank/DDBJ databases">
        <title>CFH 90308 Microbacterium sp.</title>
        <authorList>
            <person name="Nie G."/>
            <person name="Ming H."/>
            <person name="Xia T."/>
        </authorList>
    </citation>
    <scope>NUCLEOTIDE SEQUENCE [LARGE SCALE GENOMIC DNA]</scope>
    <source>
        <strain evidence="8 9">CFH 90308</strain>
    </source>
</reference>
<dbReference type="InterPro" id="IPR036849">
    <property type="entry name" value="Enolase-like_C_sf"/>
</dbReference>
<dbReference type="Gene3D" id="3.30.390.10">
    <property type="entry name" value="Enolase-like, N-terminal domain"/>
    <property type="match status" value="1"/>
</dbReference>
<dbReference type="InterPro" id="IPR013341">
    <property type="entry name" value="Mandelate_racemase_N_dom"/>
</dbReference>
<dbReference type="SUPFAM" id="SSF51604">
    <property type="entry name" value="Enolase C-terminal domain-like"/>
    <property type="match status" value="1"/>
</dbReference>
<keyword evidence="9" id="KW-1185">Reference proteome</keyword>
<evidence type="ECO:0000259" key="7">
    <source>
        <dbReference type="SMART" id="SM00922"/>
    </source>
</evidence>
<sequence length="377" mass="40054">MPIARPAASVALEGFELRVLHLPLVSPFTTSFGTETVREVIVVRALTSNGDGWGEIVTQADPLYSSEYTQGAWDVALRFLAPALLDRRQLAPEDVAGVLEPFKGHRMAKAGLELAVLDAALRAEGRPLGEYLGAVRDRVPSGVSVGIQHDPAALVNTVAGYLDEGYVRIKIKIKPGRDIADTAAVRDAFGTIPLQVDANSAYTLADAATLAELDRFDLLLIEQPLQEDDLVDHAELARRLRTPVCLDESIVSDKAAADALALGSASVINIKAGRVGGYLEAARIHDRCRDAGVPVWCGGMLETGIGRAANAALAALPGFTLPGDVSASSRFYTRDIITEPAVLEDGHVRVPTGPGLGIEIDPVALEDFTVARETLAR</sequence>
<dbReference type="SFLD" id="SFLDG00180">
    <property type="entry name" value="muconate_cycloisomerase"/>
    <property type="match status" value="1"/>
</dbReference>
<comment type="caution">
    <text evidence="8">The sequence shown here is derived from an EMBL/GenBank/DDBJ whole genome shotgun (WGS) entry which is preliminary data.</text>
</comment>
<dbReference type="Pfam" id="PF13378">
    <property type="entry name" value="MR_MLE_C"/>
    <property type="match status" value="1"/>
</dbReference>
<comment type="cofactor">
    <cofactor evidence="1">
        <name>a divalent metal cation</name>
        <dbReference type="ChEBI" id="CHEBI:60240"/>
    </cofactor>
</comment>
<evidence type="ECO:0000256" key="1">
    <source>
        <dbReference type="ARBA" id="ARBA00001968"/>
    </source>
</evidence>
<evidence type="ECO:0000256" key="2">
    <source>
        <dbReference type="ARBA" id="ARBA00022723"/>
    </source>
</evidence>
<keyword evidence="4 8" id="KW-0456">Lyase</keyword>
<dbReference type="RefSeq" id="WP_168911901.1">
    <property type="nucleotide sequence ID" value="NZ_JABACI010000001.1"/>
</dbReference>
<dbReference type="SMART" id="SM00922">
    <property type="entry name" value="MR_MLE"/>
    <property type="match status" value="1"/>
</dbReference>
<dbReference type="Pfam" id="PF02746">
    <property type="entry name" value="MR_MLE_N"/>
    <property type="match status" value="1"/>
</dbReference>
<gene>
    <name evidence="8" type="primary">menC</name>
    <name evidence="8" type="ORF">HF576_06555</name>
</gene>
<dbReference type="PANTHER" id="PTHR48073">
    <property type="entry name" value="O-SUCCINYLBENZOATE SYNTHASE-RELATED"/>
    <property type="match status" value="1"/>
</dbReference>
<feature type="domain" description="Mandelate racemase/muconate lactonizing enzyme C-terminal" evidence="7">
    <location>
        <begin position="151"/>
        <end position="243"/>
    </location>
</feature>
<evidence type="ECO:0000256" key="6">
    <source>
        <dbReference type="NCBIfam" id="TIGR01928"/>
    </source>
</evidence>
<evidence type="ECO:0000256" key="5">
    <source>
        <dbReference type="ARBA" id="ARBA00029491"/>
    </source>
</evidence>
<dbReference type="InterPro" id="IPR029017">
    <property type="entry name" value="Enolase-like_N"/>
</dbReference>
<dbReference type="SFLD" id="SFLDF00009">
    <property type="entry name" value="o-succinylbenzoate_synthase"/>
    <property type="match status" value="1"/>
</dbReference>
<evidence type="ECO:0000313" key="9">
    <source>
        <dbReference type="Proteomes" id="UP001429745"/>
    </source>
</evidence>
<dbReference type="NCBIfam" id="TIGR01928">
    <property type="entry name" value="menC_lowGC_arch"/>
    <property type="match status" value="1"/>
</dbReference>
<proteinExistence type="predicted"/>
<evidence type="ECO:0000313" key="8">
    <source>
        <dbReference type="EMBL" id="NLP83498.1"/>
    </source>
</evidence>
<evidence type="ECO:0000256" key="3">
    <source>
        <dbReference type="ARBA" id="ARBA00022842"/>
    </source>
</evidence>
<name>A0ABX1KC01_9MICO</name>
<protein>
    <recommendedName>
        <fullName evidence="5 6">o-succinylbenzoate synthase</fullName>
        <ecNumber evidence="5 6">4.2.1.113</ecNumber>
    </recommendedName>
</protein>
<dbReference type="PANTHER" id="PTHR48073:SF5">
    <property type="entry name" value="O-SUCCINYLBENZOATE SYNTHASE"/>
    <property type="match status" value="1"/>
</dbReference>
<dbReference type="SFLD" id="SFLDS00001">
    <property type="entry name" value="Enolase"/>
    <property type="match status" value="1"/>
</dbReference>
<dbReference type="InterPro" id="IPR029065">
    <property type="entry name" value="Enolase_C-like"/>
</dbReference>
<dbReference type="Proteomes" id="UP001429745">
    <property type="component" value="Unassembled WGS sequence"/>
</dbReference>